<evidence type="ECO:0000313" key="7">
    <source>
        <dbReference type="EMBL" id="BDS07064.1"/>
    </source>
</evidence>
<dbReference type="SUPFAM" id="SSF50630">
    <property type="entry name" value="Acid proteases"/>
    <property type="match status" value="4"/>
</dbReference>
<protein>
    <recommendedName>
        <fullName evidence="6">Peptidase A2 domain-containing protein</fullName>
    </recommendedName>
</protein>
<keyword evidence="5" id="KW-0732">Signal</keyword>
<evidence type="ECO:0000256" key="4">
    <source>
        <dbReference type="ARBA" id="ARBA00022801"/>
    </source>
</evidence>
<dbReference type="Gene3D" id="2.40.70.10">
    <property type="entry name" value="Acid Proteases"/>
    <property type="match status" value="4"/>
</dbReference>
<evidence type="ECO:0000256" key="3">
    <source>
        <dbReference type="ARBA" id="ARBA00022750"/>
    </source>
</evidence>
<feature type="signal peptide" evidence="5">
    <location>
        <begin position="1"/>
        <end position="26"/>
    </location>
</feature>
<evidence type="ECO:0000259" key="6">
    <source>
        <dbReference type="PROSITE" id="PS50175"/>
    </source>
</evidence>
<dbReference type="InterPro" id="IPR034122">
    <property type="entry name" value="Retropepsin-like_bacterial"/>
</dbReference>
<dbReference type="InterPro" id="IPR021109">
    <property type="entry name" value="Peptidase_aspartic_dom_sf"/>
</dbReference>
<feature type="chain" id="PRO_5043725683" description="Peptidase A2 domain-containing protein" evidence="5">
    <location>
        <begin position="27"/>
        <end position="888"/>
    </location>
</feature>
<dbReference type="Pfam" id="PF13650">
    <property type="entry name" value="Asp_protease_2"/>
    <property type="match status" value="4"/>
</dbReference>
<name>A0AAT9FM73_9BACT</name>
<reference evidence="7" key="1">
    <citation type="submission" date="2024-07" db="EMBL/GenBank/DDBJ databases">
        <title>Complete genome sequence of Verrucomicrobiaceae bacterium NT6N.</title>
        <authorList>
            <person name="Huang C."/>
            <person name="Takami H."/>
            <person name="Hamasaki K."/>
        </authorList>
    </citation>
    <scope>NUCLEOTIDE SEQUENCE</scope>
    <source>
        <strain evidence="7">NT6N</strain>
    </source>
</reference>
<dbReference type="PROSITE" id="PS50175">
    <property type="entry name" value="ASP_PROT_RETROV"/>
    <property type="match status" value="1"/>
</dbReference>
<organism evidence="7">
    <name type="scientific">Oceaniferula spumae</name>
    <dbReference type="NCBI Taxonomy" id="2979115"/>
    <lineage>
        <taxon>Bacteria</taxon>
        <taxon>Pseudomonadati</taxon>
        <taxon>Verrucomicrobiota</taxon>
        <taxon>Verrucomicrobiia</taxon>
        <taxon>Verrucomicrobiales</taxon>
        <taxon>Verrucomicrobiaceae</taxon>
        <taxon>Oceaniferula</taxon>
    </lineage>
</organism>
<dbReference type="CDD" id="cd05483">
    <property type="entry name" value="retropepsin_like_bacteria"/>
    <property type="match status" value="4"/>
</dbReference>
<proteinExistence type="inferred from homology"/>
<dbReference type="EMBL" id="AP026866">
    <property type="protein sequence ID" value="BDS07064.1"/>
    <property type="molecule type" value="Genomic_DNA"/>
</dbReference>
<keyword evidence="2" id="KW-0645">Protease</keyword>
<gene>
    <name evidence="7" type="ORF">NT6N_21040</name>
</gene>
<evidence type="ECO:0000256" key="5">
    <source>
        <dbReference type="SAM" id="SignalP"/>
    </source>
</evidence>
<dbReference type="AlphaFoldDB" id="A0AAT9FM73"/>
<evidence type="ECO:0000256" key="1">
    <source>
        <dbReference type="ARBA" id="ARBA00009136"/>
    </source>
</evidence>
<dbReference type="PANTHER" id="PTHR12917">
    <property type="entry name" value="ASPARTYL PROTEASE DDI-RELATED"/>
    <property type="match status" value="1"/>
</dbReference>
<keyword evidence="3" id="KW-0064">Aspartyl protease</keyword>
<accession>A0AAT9FM73</accession>
<comment type="similarity">
    <text evidence="1">Belongs to the DDI1 family.</text>
</comment>
<evidence type="ECO:0000256" key="2">
    <source>
        <dbReference type="ARBA" id="ARBA00022670"/>
    </source>
</evidence>
<dbReference type="GO" id="GO:0004190">
    <property type="term" value="F:aspartic-type endopeptidase activity"/>
    <property type="evidence" value="ECO:0007669"/>
    <property type="project" value="UniProtKB-KW"/>
</dbReference>
<sequence length="888" mass="94504">MIKTSQTMKILPLLTLTLASLNPASAQQAQPAPQQKQQHAYHKLELKKASTGRHFLAEIEIEGKKAPFIIDSGASDGIIVTKKLAESLGKKLTQAGDAKAIAGTGKTFKATFDSIKVSTALKLKDHQVTVTDLPPHLNLSTDGEPIGGLIGYGFLKGTRALVSYSEKQIFFPSPTLPVDLNKKRCIRGGGWALTFNSQAASLPFVTLHINDKPYSFLLDTGAGADVLSLEIAEKLGLKTTETKHKVVGGSKGKQTNLRASRVPNVQFGEQFTAPAYDFLVIPALPKLRLPEGAPPLAGILGARFLQATDAVIDFGANAVLISGKKTDDQITSLFKKFIPDANEASLAQALKATKALQTKAKATANNKRKRSYIDLRKLTVDSTDEEIRAVAIASGREATPQVIAQIRRQLKLIKGGSGKGKVALSFKPGMTEAEVRAMLKEAGVPATDERVKGIMAKLKAAKPAAPLALKITEGTHKLSLTANPKGKNHWTIPATINGQPANLLLDSGAGKTVLNSESENKLRLDLKKSSLQSGGLSGMSSTSLTTVKSFQIGEATAPNQELRVINLHSNYGHDGLLGWDFLSAANAVFDTATGTLHYRANAPFKKEEPTLRENLTPTDLKREDEHTILQVTINGKPANLILDTGASGTLLKPSAAERLGLPVLDSKGSLTGVGGKSTAKLGITLADKVNIGPASLNNVAIIVSKIGAAKIGKNEKIDGILGADVLFALKPVIDFGNNRIHLPTGEFSMHLYSAQGSPALGSQENFDKAIKDGTFIAASRIKQVALHKAGQQKEGAPAGTRAIDITFTIGQVLSGDKSLKGKEVTLHYHLPEFDGLNTDIAHFINRSTNLLLTGFPDTPAKRASLFNSVWVPGQFVGQQIKSLPKATE</sequence>
<dbReference type="KEGG" id="osu:NT6N_21040"/>
<dbReference type="GO" id="GO:0006508">
    <property type="term" value="P:proteolysis"/>
    <property type="evidence" value="ECO:0007669"/>
    <property type="project" value="UniProtKB-KW"/>
</dbReference>
<keyword evidence="4" id="KW-0378">Hydrolase</keyword>
<dbReference type="InterPro" id="IPR001995">
    <property type="entry name" value="Peptidase_A2_cat"/>
</dbReference>
<dbReference type="PANTHER" id="PTHR12917:SF1">
    <property type="entry name" value="AT13091P"/>
    <property type="match status" value="1"/>
</dbReference>
<feature type="domain" description="Peptidase A2" evidence="6">
    <location>
        <begin position="638"/>
        <end position="675"/>
    </location>
</feature>